<dbReference type="AlphaFoldDB" id="A0A1F6CBE1"/>
<gene>
    <name evidence="3" type="ORF">A3F84_03270</name>
</gene>
<dbReference type="InterPro" id="IPR000683">
    <property type="entry name" value="Gfo/Idh/MocA-like_OxRdtase_N"/>
</dbReference>
<protein>
    <recommendedName>
        <fullName evidence="2">Gfo/Idh/MocA-like oxidoreductase N-terminal domain-containing protein</fullName>
    </recommendedName>
</protein>
<feature type="domain" description="Gfo/Idh/MocA-like oxidoreductase N-terminal" evidence="2">
    <location>
        <begin position="4"/>
        <end position="121"/>
    </location>
</feature>
<evidence type="ECO:0000256" key="1">
    <source>
        <dbReference type="ARBA" id="ARBA00023002"/>
    </source>
</evidence>
<dbReference type="SUPFAM" id="SSF55347">
    <property type="entry name" value="Glyceraldehyde-3-phosphate dehydrogenase-like, C-terminal domain"/>
    <property type="match status" value="1"/>
</dbReference>
<keyword evidence="1" id="KW-0560">Oxidoreductase</keyword>
<evidence type="ECO:0000259" key="2">
    <source>
        <dbReference type="Pfam" id="PF01408"/>
    </source>
</evidence>
<dbReference type="Gene3D" id="3.40.50.720">
    <property type="entry name" value="NAD(P)-binding Rossmann-like Domain"/>
    <property type="match status" value="1"/>
</dbReference>
<sequence length="397" mass="44055">MDVLKIAVAGTGRRAQAHLSTIVKMADLYRLVGVCDVDRKKAEEAAGRYGGRAYDHPVRMMEGERPDLLFVIVPPEGHHILAEAAADRGIHAMSETPIGITLPCIDRMIEAARRNRVKLEVSENVWRFPAERLKKRIVDAGLIGPVTQVHCQYLSGAYHGMNAIRLYAGGEARRVVGMARDVPVRPYVSYGDIPVKANTWEAGLIEFDNGVTVVYEFPARRAGSRGNYWEIDGPEGHILGNDLFLYRRGEKGDERVQYPILTDVEEAGGKKVITRLRVETDPPVVWENPYVRYETTGADDVARADQLAMMHRAIVKDVEPGYGAVQGRKDQELVIAVRASGLVGGAPVDLPLKAVTAHEERLHAEFRERFGCDPLSPTEQAIQMFYPTIGVRQAVKK</sequence>
<accession>A0A1F6CBE1</accession>
<evidence type="ECO:0000313" key="3">
    <source>
        <dbReference type="EMBL" id="OGG46370.1"/>
    </source>
</evidence>
<dbReference type="EMBL" id="MFKF01000321">
    <property type="protein sequence ID" value="OGG46370.1"/>
    <property type="molecule type" value="Genomic_DNA"/>
</dbReference>
<evidence type="ECO:0000313" key="4">
    <source>
        <dbReference type="Proteomes" id="UP000178606"/>
    </source>
</evidence>
<dbReference type="InterPro" id="IPR050463">
    <property type="entry name" value="Gfo/Idh/MocA_oxidrdct_glycsds"/>
</dbReference>
<dbReference type="PANTHER" id="PTHR43818">
    <property type="entry name" value="BCDNA.GH03377"/>
    <property type="match status" value="1"/>
</dbReference>
<dbReference type="Proteomes" id="UP000178606">
    <property type="component" value="Unassembled WGS sequence"/>
</dbReference>
<dbReference type="PANTHER" id="PTHR43818:SF11">
    <property type="entry name" value="BCDNA.GH03377"/>
    <property type="match status" value="1"/>
</dbReference>
<dbReference type="Pfam" id="PF01408">
    <property type="entry name" value="GFO_IDH_MocA"/>
    <property type="match status" value="1"/>
</dbReference>
<dbReference type="GO" id="GO:0016491">
    <property type="term" value="F:oxidoreductase activity"/>
    <property type="evidence" value="ECO:0007669"/>
    <property type="project" value="UniProtKB-KW"/>
</dbReference>
<dbReference type="SUPFAM" id="SSF51735">
    <property type="entry name" value="NAD(P)-binding Rossmann-fold domains"/>
    <property type="match status" value="1"/>
</dbReference>
<dbReference type="GO" id="GO:0000166">
    <property type="term" value="F:nucleotide binding"/>
    <property type="evidence" value="ECO:0007669"/>
    <property type="project" value="InterPro"/>
</dbReference>
<name>A0A1F6CBE1_HANXR</name>
<proteinExistence type="predicted"/>
<reference evidence="3 4" key="1">
    <citation type="journal article" date="2016" name="Nat. Commun.">
        <title>Thousands of microbial genomes shed light on interconnected biogeochemical processes in an aquifer system.</title>
        <authorList>
            <person name="Anantharaman K."/>
            <person name="Brown C.T."/>
            <person name="Hug L.A."/>
            <person name="Sharon I."/>
            <person name="Castelle C.J."/>
            <person name="Probst A.J."/>
            <person name="Thomas B.C."/>
            <person name="Singh A."/>
            <person name="Wilkins M.J."/>
            <person name="Karaoz U."/>
            <person name="Brodie E.L."/>
            <person name="Williams K.H."/>
            <person name="Hubbard S.S."/>
            <person name="Banfield J.F."/>
        </authorList>
    </citation>
    <scope>NUCLEOTIDE SEQUENCE [LARGE SCALE GENOMIC DNA]</scope>
    <source>
        <strain evidence="4">RIFCSPLOWO2_12_FULL_64_10</strain>
    </source>
</reference>
<comment type="caution">
    <text evidence="3">The sequence shown here is derived from an EMBL/GenBank/DDBJ whole genome shotgun (WGS) entry which is preliminary data.</text>
</comment>
<organism evidence="3 4">
    <name type="scientific">Handelsmanbacteria sp. (strain RIFCSPLOWO2_12_FULL_64_10)</name>
    <dbReference type="NCBI Taxonomy" id="1817868"/>
    <lineage>
        <taxon>Bacteria</taxon>
        <taxon>Candidatus Handelsmaniibacteriota</taxon>
    </lineage>
</organism>
<dbReference type="Gene3D" id="3.30.360.10">
    <property type="entry name" value="Dihydrodipicolinate Reductase, domain 2"/>
    <property type="match status" value="1"/>
</dbReference>
<dbReference type="InterPro" id="IPR036291">
    <property type="entry name" value="NAD(P)-bd_dom_sf"/>
</dbReference>